<accession>A0ABY6UMB2</accession>
<evidence type="ECO:0000259" key="1">
    <source>
        <dbReference type="SMART" id="SM00881"/>
    </source>
</evidence>
<keyword evidence="3" id="KW-1185">Reference proteome</keyword>
<gene>
    <name evidence="2" type="ORF">CLO192961_LOCUS314876</name>
</gene>
<sequence length="186" mass="19798">SSCRPSLRYIFITLVKQYSQIPIPSTTPRISHTMSTEATARRFFSAARFAVVGASSNPAKFGHKVHAWYLAHNLPVTPVNPGSGSVTVGGQDYPTVKNVQELADPKNTGVSIITPPPVTLDVLKAAKTAGIPSVWLQPGTFDKDVLEFALTDGAFEAVVYGDGGRGSEGWCVLVDGEKALKDVGKL</sequence>
<feature type="non-terminal residue" evidence="2">
    <location>
        <position position="1"/>
    </location>
</feature>
<proteinExistence type="predicted"/>
<protein>
    <recommendedName>
        <fullName evidence="1">CoA-binding domain-containing protein</fullName>
    </recommendedName>
</protein>
<dbReference type="PANTHER" id="PTHR33303:SF2">
    <property type="entry name" value="COA-BINDING DOMAIN-CONTAINING PROTEIN"/>
    <property type="match status" value="1"/>
</dbReference>
<dbReference type="InterPro" id="IPR036291">
    <property type="entry name" value="NAD(P)-bd_dom_sf"/>
</dbReference>
<feature type="domain" description="CoA-binding" evidence="1">
    <location>
        <begin position="43"/>
        <end position="140"/>
    </location>
</feature>
<reference evidence="2 3" key="1">
    <citation type="submission" date="2019-06" db="EMBL/GenBank/DDBJ databases">
        <authorList>
            <person name="Broberg M."/>
        </authorList>
    </citation>
    <scope>NUCLEOTIDE SEQUENCE [LARGE SCALE GENOMIC DNA]</scope>
</reference>
<name>A0ABY6UMB2_BIOOC</name>
<evidence type="ECO:0000313" key="2">
    <source>
        <dbReference type="EMBL" id="VUC31764.1"/>
    </source>
</evidence>
<dbReference type="Pfam" id="PF13380">
    <property type="entry name" value="CoA_binding_2"/>
    <property type="match status" value="1"/>
</dbReference>
<comment type="caution">
    <text evidence="2">The sequence shown here is derived from an EMBL/GenBank/DDBJ whole genome shotgun (WGS) entry which is preliminary data.</text>
</comment>
<dbReference type="InterPro" id="IPR003781">
    <property type="entry name" value="CoA-bd"/>
</dbReference>
<dbReference type="PANTHER" id="PTHR33303">
    <property type="entry name" value="CYTOPLASMIC PROTEIN-RELATED"/>
    <property type="match status" value="1"/>
</dbReference>
<evidence type="ECO:0000313" key="3">
    <source>
        <dbReference type="Proteomes" id="UP000766486"/>
    </source>
</evidence>
<organism evidence="2 3">
    <name type="scientific">Bionectria ochroleuca</name>
    <name type="common">Gliocladium roseum</name>
    <dbReference type="NCBI Taxonomy" id="29856"/>
    <lineage>
        <taxon>Eukaryota</taxon>
        <taxon>Fungi</taxon>
        <taxon>Dikarya</taxon>
        <taxon>Ascomycota</taxon>
        <taxon>Pezizomycotina</taxon>
        <taxon>Sordariomycetes</taxon>
        <taxon>Hypocreomycetidae</taxon>
        <taxon>Hypocreales</taxon>
        <taxon>Bionectriaceae</taxon>
        <taxon>Clonostachys</taxon>
    </lineage>
</organism>
<dbReference type="SMART" id="SM00881">
    <property type="entry name" value="CoA_binding"/>
    <property type="match status" value="1"/>
</dbReference>
<dbReference type="Proteomes" id="UP000766486">
    <property type="component" value="Unassembled WGS sequence"/>
</dbReference>
<dbReference type="EMBL" id="CABFNS010000836">
    <property type="protein sequence ID" value="VUC31764.1"/>
    <property type="molecule type" value="Genomic_DNA"/>
</dbReference>
<dbReference type="Gene3D" id="3.40.50.720">
    <property type="entry name" value="NAD(P)-binding Rossmann-like Domain"/>
    <property type="match status" value="1"/>
</dbReference>
<dbReference type="SUPFAM" id="SSF51735">
    <property type="entry name" value="NAD(P)-binding Rossmann-fold domains"/>
    <property type="match status" value="1"/>
</dbReference>